<dbReference type="NCBIfam" id="NF001531">
    <property type="entry name" value="PRK00364.2-2"/>
    <property type="match status" value="2"/>
</dbReference>
<dbReference type="GO" id="GO:0005739">
    <property type="term" value="C:mitochondrion"/>
    <property type="evidence" value="ECO:0000318"/>
    <property type="project" value="GO_Central"/>
</dbReference>
<dbReference type="InterPro" id="IPR020818">
    <property type="entry name" value="Chaperonin_GroES"/>
</dbReference>
<dbReference type="PROSITE" id="PS00681">
    <property type="entry name" value="CHAPERONINS_CPN10"/>
    <property type="match status" value="1"/>
</dbReference>
<protein>
    <recommendedName>
        <fullName evidence="4">20 kDa chaperonin, chloroplastic</fullName>
    </recommendedName>
    <alternativeName>
        <fullName evidence="3">Chaperonin 10</fullName>
    </alternativeName>
    <alternativeName>
        <fullName evidence="5">Protein Cpn21</fullName>
    </alternativeName>
</protein>
<dbReference type="GO" id="GO:0005524">
    <property type="term" value="F:ATP binding"/>
    <property type="evidence" value="ECO:0007669"/>
    <property type="project" value="InterPro"/>
</dbReference>
<organism evidence="7 8">
    <name type="scientific">Klebsormidium nitens</name>
    <name type="common">Green alga</name>
    <name type="synonym">Ulothrix nitens</name>
    <dbReference type="NCBI Taxonomy" id="105231"/>
    <lineage>
        <taxon>Eukaryota</taxon>
        <taxon>Viridiplantae</taxon>
        <taxon>Streptophyta</taxon>
        <taxon>Klebsormidiophyceae</taxon>
        <taxon>Klebsormidiales</taxon>
        <taxon>Klebsormidiaceae</taxon>
        <taxon>Klebsormidium</taxon>
    </lineage>
</organism>
<sequence>MACIAALQSAGVVMQKSLTTLPACSSTNIRSFAAFTGLRKDPFAATSRASARTVHRRQSGVRASTAVSTKFTTIKPVGDRILVKKEKAQEKTSGGILLPSTAQNKPTSGSVVALGEGKTLPNGKKIEVGLSTGSKVIYSRYAGTEVEFQGEEHLILKEEDVIGLLDSDDVKDMKPLGDRVLIKVAAAEEKTQGGIILTDSTKEKPVIGTVAAAGPGPLDEEGNRKGLDLKEGSTVLYSKYAGTEMKGKDDSAYVVMRAQDVLAVLS</sequence>
<dbReference type="SUPFAM" id="SSF50129">
    <property type="entry name" value="GroES-like"/>
    <property type="match status" value="2"/>
</dbReference>
<dbReference type="PANTHER" id="PTHR10772:SF63">
    <property type="entry name" value="20 KDA CHAPERONIN, CHLOROPLASTIC"/>
    <property type="match status" value="1"/>
</dbReference>
<evidence type="ECO:0000256" key="6">
    <source>
        <dbReference type="RuleBase" id="RU003479"/>
    </source>
</evidence>
<dbReference type="PRINTS" id="PR00297">
    <property type="entry name" value="CHAPERONIN10"/>
</dbReference>
<dbReference type="GO" id="GO:0044183">
    <property type="term" value="F:protein folding chaperone"/>
    <property type="evidence" value="ECO:0007669"/>
    <property type="project" value="InterPro"/>
</dbReference>
<dbReference type="InterPro" id="IPR011032">
    <property type="entry name" value="GroES-like_sf"/>
</dbReference>
<keyword evidence="2 6" id="KW-0143">Chaperone</keyword>
<dbReference type="GO" id="GO:0051082">
    <property type="term" value="F:unfolded protein binding"/>
    <property type="evidence" value="ECO:0000318"/>
    <property type="project" value="GO_Central"/>
</dbReference>
<evidence type="ECO:0000256" key="2">
    <source>
        <dbReference type="ARBA" id="ARBA00023186"/>
    </source>
</evidence>
<name>A0A1Y1IED9_KLENI</name>
<dbReference type="OMA" id="DIRVNDY"/>
<dbReference type="GO" id="GO:0009507">
    <property type="term" value="C:chloroplast"/>
    <property type="evidence" value="ECO:0000318"/>
    <property type="project" value="GO_Central"/>
</dbReference>
<dbReference type="Proteomes" id="UP000054558">
    <property type="component" value="Unassembled WGS sequence"/>
</dbReference>
<evidence type="ECO:0000256" key="5">
    <source>
        <dbReference type="ARBA" id="ARBA00079398"/>
    </source>
</evidence>
<dbReference type="STRING" id="105231.A0A1Y1IED9"/>
<evidence type="ECO:0000256" key="4">
    <source>
        <dbReference type="ARBA" id="ARBA00073031"/>
    </source>
</evidence>
<dbReference type="GO" id="GO:0051087">
    <property type="term" value="F:protein-folding chaperone binding"/>
    <property type="evidence" value="ECO:0000318"/>
    <property type="project" value="GO_Central"/>
</dbReference>
<dbReference type="Pfam" id="PF00166">
    <property type="entry name" value="Cpn10"/>
    <property type="match status" value="2"/>
</dbReference>
<dbReference type="Gene3D" id="2.30.33.40">
    <property type="entry name" value="GroES chaperonin"/>
    <property type="match status" value="2"/>
</dbReference>
<dbReference type="FunFam" id="2.30.33.40:FF:000001">
    <property type="entry name" value="10 kDa chaperonin"/>
    <property type="match status" value="2"/>
</dbReference>
<evidence type="ECO:0000313" key="7">
    <source>
        <dbReference type="EMBL" id="GAQ88973.1"/>
    </source>
</evidence>
<keyword evidence="8" id="KW-1185">Reference proteome</keyword>
<evidence type="ECO:0000256" key="1">
    <source>
        <dbReference type="ARBA" id="ARBA00006975"/>
    </source>
</evidence>
<dbReference type="GO" id="GO:0046872">
    <property type="term" value="F:metal ion binding"/>
    <property type="evidence" value="ECO:0000318"/>
    <property type="project" value="GO_Central"/>
</dbReference>
<proteinExistence type="inferred from homology"/>
<comment type="similarity">
    <text evidence="1 6">Belongs to the GroES chaperonin family.</text>
</comment>
<dbReference type="CDD" id="cd00320">
    <property type="entry name" value="cpn10"/>
    <property type="match status" value="2"/>
</dbReference>
<dbReference type="OrthoDB" id="184876at2759"/>
<dbReference type="EMBL" id="DF237424">
    <property type="protein sequence ID" value="GAQ88973.1"/>
    <property type="molecule type" value="Genomic_DNA"/>
</dbReference>
<evidence type="ECO:0000256" key="3">
    <source>
        <dbReference type="ARBA" id="ARBA00031971"/>
    </source>
</evidence>
<reference evidence="7 8" key="1">
    <citation type="journal article" date="2014" name="Nat. Commun.">
        <title>Klebsormidium flaccidum genome reveals primary factors for plant terrestrial adaptation.</title>
        <authorList>
            <person name="Hori K."/>
            <person name="Maruyama F."/>
            <person name="Fujisawa T."/>
            <person name="Togashi T."/>
            <person name="Yamamoto N."/>
            <person name="Seo M."/>
            <person name="Sato S."/>
            <person name="Yamada T."/>
            <person name="Mori H."/>
            <person name="Tajima N."/>
            <person name="Moriyama T."/>
            <person name="Ikeuchi M."/>
            <person name="Watanabe M."/>
            <person name="Wada H."/>
            <person name="Kobayashi K."/>
            <person name="Saito M."/>
            <person name="Masuda T."/>
            <person name="Sasaki-Sekimoto Y."/>
            <person name="Mashiguchi K."/>
            <person name="Awai K."/>
            <person name="Shimojima M."/>
            <person name="Masuda S."/>
            <person name="Iwai M."/>
            <person name="Nobusawa T."/>
            <person name="Narise T."/>
            <person name="Kondo S."/>
            <person name="Saito H."/>
            <person name="Sato R."/>
            <person name="Murakawa M."/>
            <person name="Ihara Y."/>
            <person name="Oshima-Yamada Y."/>
            <person name="Ohtaka K."/>
            <person name="Satoh M."/>
            <person name="Sonobe K."/>
            <person name="Ishii M."/>
            <person name="Ohtani R."/>
            <person name="Kanamori-Sato M."/>
            <person name="Honoki R."/>
            <person name="Miyazaki D."/>
            <person name="Mochizuki H."/>
            <person name="Umetsu J."/>
            <person name="Higashi K."/>
            <person name="Shibata D."/>
            <person name="Kamiya Y."/>
            <person name="Sato N."/>
            <person name="Nakamura Y."/>
            <person name="Tabata S."/>
            <person name="Ida S."/>
            <person name="Kurokawa K."/>
            <person name="Ohta H."/>
        </authorList>
    </citation>
    <scope>NUCLEOTIDE SEQUENCE [LARGE SCALE GENOMIC DNA]</scope>
    <source>
        <strain evidence="7 8">NIES-2285</strain>
    </source>
</reference>
<dbReference type="HAMAP" id="MF_00580">
    <property type="entry name" value="CH10"/>
    <property type="match status" value="2"/>
</dbReference>
<evidence type="ECO:0000313" key="8">
    <source>
        <dbReference type="Proteomes" id="UP000054558"/>
    </source>
</evidence>
<dbReference type="InterPro" id="IPR018369">
    <property type="entry name" value="Chaprnonin_Cpn10_CS"/>
</dbReference>
<dbReference type="SMART" id="SM00883">
    <property type="entry name" value="Cpn10"/>
    <property type="match status" value="2"/>
</dbReference>
<dbReference type="InterPro" id="IPR037124">
    <property type="entry name" value="Chaperonin_GroES_sf"/>
</dbReference>
<accession>A0A1Y1IED9</accession>
<dbReference type="AlphaFoldDB" id="A0A1Y1IED9"/>
<dbReference type="PANTHER" id="PTHR10772">
    <property type="entry name" value="10 KDA HEAT SHOCK PROTEIN"/>
    <property type="match status" value="1"/>
</dbReference>
<gene>
    <name evidence="7" type="ORF">KFL_004750020</name>
</gene>